<keyword evidence="15" id="KW-1185">Reference proteome</keyword>
<comment type="catalytic activity">
    <reaction evidence="1">
        <text>Endonucleolytic cleavage to 5'-phosphomonoester.</text>
        <dbReference type="EC" id="3.1.26.4"/>
    </reaction>
</comment>
<accession>A0A9P4SCR8</accession>
<dbReference type="InterPro" id="IPR037056">
    <property type="entry name" value="RNase_H1_N_sf"/>
</dbReference>
<evidence type="ECO:0000256" key="5">
    <source>
        <dbReference type="ARBA" id="ARBA00012180"/>
    </source>
</evidence>
<dbReference type="FunFam" id="3.30.420.10:FF:000090">
    <property type="entry name" value="Ribonuclease H"/>
    <property type="match status" value="1"/>
</dbReference>
<dbReference type="Proteomes" id="UP000799429">
    <property type="component" value="Unassembled WGS sequence"/>
</dbReference>
<dbReference type="InterPro" id="IPR002156">
    <property type="entry name" value="RNaseH_domain"/>
</dbReference>
<organism evidence="14 15">
    <name type="scientific">Patellaria atrata CBS 101060</name>
    <dbReference type="NCBI Taxonomy" id="1346257"/>
    <lineage>
        <taxon>Eukaryota</taxon>
        <taxon>Fungi</taxon>
        <taxon>Dikarya</taxon>
        <taxon>Ascomycota</taxon>
        <taxon>Pezizomycotina</taxon>
        <taxon>Dothideomycetes</taxon>
        <taxon>Dothideomycetes incertae sedis</taxon>
        <taxon>Patellariales</taxon>
        <taxon>Patellariaceae</taxon>
        <taxon>Patellaria</taxon>
    </lineage>
</organism>
<dbReference type="Pfam" id="PF00075">
    <property type="entry name" value="RNase_H"/>
    <property type="match status" value="1"/>
</dbReference>
<keyword evidence="10" id="KW-0378">Hydrolase</keyword>
<comment type="similarity">
    <text evidence="4">Belongs to the RNase H family.</text>
</comment>
<keyword evidence="11" id="KW-0460">Magnesium</keyword>
<feature type="region of interest" description="Disordered" evidence="12">
    <location>
        <begin position="193"/>
        <end position="225"/>
    </location>
</feature>
<dbReference type="InterPro" id="IPR036397">
    <property type="entry name" value="RNaseH_sf"/>
</dbReference>
<comment type="function">
    <text evidence="3">Endonuclease that specifically degrades the RNA of RNA-DNA hybrids.</text>
</comment>
<keyword evidence="7" id="KW-0540">Nuclease</keyword>
<dbReference type="EMBL" id="MU006093">
    <property type="protein sequence ID" value="KAF2840306.1"/>
    <property type="molecule type" value="Genomic_DNA"/>
</dbReference>
<evidence type="ECO:0000256" key="7">
    <source>
        <dbReference type="ARBA" id="ARBA00022722"/>
    </source>
</evidence>
<evidence type="ECO:0000256" key="9">
    <source>
        <dbReference type="ARBA" id="ARBA00022759"/>
    </source>
</evidence>
<dbReference type="PROSITE" id="PS50879">
    <property type="entry name" value="RNASE_H_1"/>
    <property type="match status" value="1"/>
</dbReference>
<keyword evidence="9" id="KW-0255">Endonuclease</keyword>
<evidence type="ECO:0000256" key="8">
    <source>
        <dbReference type="ARBA" id="ARBA00022723"/>
    </source>
</evidence>
<dbReference type="FunFam" id="3.40.970.10:FF:000002">
    <property type="entry name" value="Ribonuclease H"/>
    <property type="match status" value="1"/>
</dbReference>
<dbReference type="EC" id="3.1.26.4" evidence="5"/>
<dbReference type="SUPFAM" id="SSF53098">
    <property type="entry name" value="Ribonuclease H-like"/>
    <property type="match status" value="1"/>
</dbReference>
<dbReference type="InterPro" id="IPR009027">
    <property type="entry name" value="Ribosomal_bL9/RNase_H1_N"/>
</dbReference>
<evidence type="ECO:0000256" key="11">
    <source>
        <dbReference type="ARBA" id="ARBA00022842"/>
    </source>
</evidence>
<keyword evidence="8" id="KW-0479">Metal-binding</keyword>
<evidence type="ECO:0000256" key="3">
    <source>
        <dbReference type="ARBA" id="ARBA00004065"/>
    </source>
</evidence>
<dbReference type="PANTHER" id="PTHR10642:SF26">
    <property type="entry name" value="RIBONUCLEASE H1"/>
    <property type="match status" value="1"/>
</dbReference>
<protein>
    <recommendedName>
        <fullName evidence="6">Ribonuclease H</fullName>
        <ecNumber evidence="5">3.1.26.4</ecNumber>
    </recommendedName>
</protein>
<dbReference type="GO" id="GO:0003676">
    <property type="term" value="F:nucleic acid binding"/>
    <property type="evidence" value="ECO:0007669"/>
    <property type="project" value="InterPro"/>
</dbReference>
<dbReference type="OrthoDB" id="407198at2759"/>
<evidence type="ECO:0000256" key="4">
    <source>
        <dbReference type="ARBA" id="ARBA00005300"/>
    </source>
</evidence>
<evidence type="ECO:0000256" key="12">
    <source>
        <dbReference type="SAM" id="MobiDB-lite"/>
    </source>
</evidence>
<evidence type="ECO:0000313" key="15">
    <source>
        <dbReference type="Proteomes" id="UP000799429"/>
    </source>
</evidence>
<dbReference type="Gene3D" id="3.40.970.10">
    <property type="entry name" value="Ribonuclease H1, N-terminal domain"/>
    <property type="match status" value="2"/>
</dbReference>
<dbReference type="SUPFAM" id="SSF55658">
    <property type="entry name" value="L9 N-domain-like"/>
    <property type="match status" value="2"/>
</dbReference>
<dbReference type="InterPro" id="IPR012337">
    <property type="entry name" value="RNaseH-like_sf"/>
</dbReference>
<dbReference type="Pfam" id="PF01693">
    <property type="entry name" value="Cauli_VI"/>
    <property type="match status" value="2"/>
</dbReference>
<proteinExistence type="inferred from homology"/>
<dbReference type="InterPro" id="IPR011320">
    <property type="entry name" value="RNase_H1_N"/>
</dbReference>
<evidence type="ECO:0000256" key="10">
    <source>
        <dbReference type="ARBA" id="ARBA00022801"/>
    </source>
</evidence>
<sequence>MGETGNWTMANGLGNAAEDVKSESASTNASSGSKRKRAEPKFYAVRNGFTPGIYHSWADCFSQVKGFKGAICGYPKCANLFRLLITLPPTDKSFGSLTDAEAFINDKTAVKPPKSSLQKYYAVQCGRVPGVYTDWPTASKQITGWTKPKHKSFTSRAEAEAFVRAGNNSGQANPNVSIYPEDEIDIPTAAKKLKRSSDGGDSFGDEEFATPEPGTAPLPIDAEDGFDRGIIFNPETNMAEYKTEKQLLARKAHPTGALKGAMDIYTDGSALGNGRHGAIAGVGVYFGPNDPRNVSEALKGARQTNQRAELTAIQRALDIAAMHVSVNIYSDSHYGIQCVTEWFKSWRTNGWVTSAKKPVENKDLVEAIVLKIEEREAAGVQTKFTWLKGHANDPGNVAADNLAVRGAQEAKAKVKEAMAW</sequence>
<feature type="domain" description="RNase H type-1" evidence="13">
    <location>
        <begin position="258"/>
        <end position="408"/>
    </location>
</feature>
<feature type="compositionally biased region" description="Low complexity" evidence="12">
    <location>
        <begin position="23"/>
        <end position="32"/>
    </location>
</feature>
<comment type="caution">
    <text evidence="14">The sequence shown here is derived from an EMBL/GenBank/DDBJ whole genome shotgun (WGS) entry which is preliminary data.</text>
</comment>
<dbReference type="GO" id="GO:0043137">
    <property type="term" value="P:DNA replication, removal of RNA primer"/>
    <property type="evidence" value="ECO:0007669"/>
    <property type="project" value="TreeGrafter"/>
</dbReference>
<feature type="region of interest" description="Disordered" evidence="12">
    <location>
        <begin position="1"/>
        <end position="33"/>
    </location>
</feature>
<dbReference type="PANTHER" id="PTHR10642">
    <property type="entry name" value="RIBONUCLEASE H1"/>
    <property type="match status" value="1"/>
</dbReference>
<gene>
    <name evidence="14" type="ORF">M501DRAFT_1015367</name>
</gene>
<dbReference type="GO" id="GO:0046872">
    <property type="term" value="F:metal ion binding"/>
    <property type="evidence" value="ECO:0007669"/>
    <property type="project" value="UniProtKB-KW"/>
</dbReference>
<dbReference type="AlphaFoldDB" id="A0A9P4SCR8"/>
<name>A0A9P4SCR8_9PEZI</name>
<evidence type="ECO:0000259" key="13">
    <source>
        <dbReference type="PROSITE" id="PS50879"/>
    </source>
</evidence>
<dbReference type="CDD" id="cd09280">
    <property type="entry name" value="RNase_HI_eukaryote_like"/>
    <property type="match status" value="1"/>
</dbReference>
<evidence type="ECO:0000256" key="1">
    <source>
        <dbReference type="ARBA" id="ARBA00000077"/>
    </source>
</evidence>
<evidence type="ECO:0000256" key="2">
    <source>
        <dbReference type="ARBA" id="ARBA00001946"/>
    </source>
</evidence>
<dbReference type="GO" id="GO:0004523">
    <property type="term" value="F:RNA-DNA hybrid ribonuclease activity"/>
    <property type="evidence" value="ECO:0007669"/>
    <property type="project" value="UniProtKB-EC"/>
</dbReference>
<dbReference type="Gene3D" id="3.30.420.10">
    <property type="entry name" value="Ribonuclease H-like superfamily/Ribonuclease H"/>
    <property type="match status" value="1"/>
</dbReference>
<reference evidence="14" key="1">
    <citation type="journal article" date="2020" name="Stud. Mycol.">
        <title>101 Dothideomycetes genomes: a test case for predicting lifestyles and emergence of pathogens.</title>
        <authorList>
            <person name="Haridas S."/>
            <person name="Albert R."/>
            <person name="Binder M."/>
            <person name="Bloem J."/>
            <person name="Labutti K."/>
            <person name="Salamov A."/>
            <person name="Andreopoulos B."/>
            <person name="Baker S."/>
            <person name="Barry K."/>
            <person name="Bills G."/>
            <person name="Bluhm B."/>
            <person name="Cannon C."/>
            <person name="Castanera R."/>
            <person name="Culley D."/>
            <person name="Daum C."/>
            <person name="Ezra D."/>
            <person name="Gonzalez J."/>
            <person name="Henrissat B."/>
            <person name="Kuo A."/>
            <person name="Liang C."/>
            <person name="Lipzen A."/>
            <person name="Lutzoni F."/>
            <person name="Magnuson J."/>
            <person name="Mondo S."/>
            <person name="Nolan M."/>
            <person name="Ohm R."/>
            <person name="Pangilinan J."/>
            <person name="Park H.-J."/>
            <person name="Ramirez L."/>
            <person name="Alfaro M."/>
            <person name="Sun H."/>
            <person name="Tritt A."/>
            <person name="Yoshinaga Y."/>
            <person name="Zwiers L.-H."/>
            <person name="Turgeon B."/>
            <person name="Goodwin S."/>
            <person name="Spatafora J."/>
            <person name="Crous P."/>
            <person name="Grigoriev I."/>
        </authorList>
    </citation>
    <scope>NUCLEOTIDE SEQUENCE</scope>
    <source>
        <strain evidence="14">CBS 101060</strain>
    </source>
</reference>
<evidence type="ECO:0000256" key="6">
    <source>
        <dbReference type="ARBA" id="ARBA00017721"/>
    </source>
</evidence>
<comment type="cofactor">
    <cofactor evidence="2">
        <name>Mg(2+)</name>
        <dbReference type="ChEBI" id="CHEBI:18420"/>
    </cofactor>
</comment>
<dbReference type="InterPro" id="IPR050092">
    <property type="entry name" value="RNase_H"/>
</dbReference>
<evidence type="ECO:0000313" key="14">
    <source>
        <dbReference type="EMBL" id="KAF2840306.1"/>
    </source>
</evidence>